<reference evidence="1" key="1">
    <citation type="submission" date="2022-07" db="EMBL/GenBank/DDBJ databases">
        <title>Genome Sequence of Lecanicillium saksenae.</title>
        <authorList>
            <person name="Buettner E."/>
        </authorList>
    </citation>
    <scope>NUCLEOTIDE SEQUENCE</scope>
    <source>
        <strain evidence="1">VT-O1</strain>
    </source>
</reference>
<dbReference type="EMBL" id="JANAKD010001267">
    <property type="protein sequence ID" value="KAJ3481357.1"/>
    <property type="molecule type" value="Genomic_DNA"/>
</dbReference>
<accession>A0ACC1QNL7</accession>
<comment type="caution">
    <text evidence="1">The sequence shown here is derived from an EMBL/GenBank/DDBJ whole genome shotgun (WGS) entry which is preliminary data.</text>
</comment>
<protein>
    <submittedName>
        <fullName evidence="1">Uncharacterized protein</fullName>
    </submittedName>
</protein>
<gene>
    <name evidence="1" type="ORF">NLG97_g7839</name>
</gene>
<proteinExistence type="predicted"/>
<evidence type="ECO:0000313" key="2">
    <source>
        <dbReference type="Proteomes" id="UP001148737"/>
    </source>
</evidence>
<name>A0ACC1QNL7_9HYPO</name>
<sequence>MDEIKVPERLNRIARDLSRLPPELREPILSQLNFADIVRLAVAPAASSSLNESIRYSDEWKWLFEDKLESIKASWVALDEICWLWCHRTWLALWRARNLIRKGTKSIFSFSSKELNDGGYRYWNEEPSWDPEDRSGPDNADRPDTIDADLRGLALTLFSVFIGANNDIVNRSYYHYLNLKYRESFNLTLWKRHRSLGVLERRAISLFLPGAVRDALLSGDPLPREFESHQTWEQFMANAPTEEALTLCAGALASRVWTYEEIFQVLPILHKALSMLNQAQSEELNSLANLYERYPKLLKEPQAPNSPRHTTQHILNQLRQDAEQARKRPAFISRKTLAEPNPNRASGSVMLANYRFRHLHLPLIPYNWCIHLFHAIINRYPIKGAKEALIYPLELLPKLELAVAGFHNVHTHGETPESPRTRRISTATPDDPYYLLQLSTMDGCPKSLAEIRWLVAFTECVDWMSRHFEKDLAYAQRVCFNVEPAAQVIKYKNAVLSWGDYEQLVQTVSPRDIARHLLLDSEVCDNIGKRYDGVLPSLLALHVPAFESELGRAIGHHLVQGKGKIGHDATRVYYESVVEKISYHIQYPKLGEPTASIYRRWIPKRPATEAGPSQHIQSDTEHEASAERNEDTLQAALRIAQQLKALDLGEADTHTAATAMSALEKLIDVQSRHETKAKVQSQSWDDVEKAYHDSLCVEAAQKPAQRAIIRCYICRFTCTQQHTVFPSMCVPCGDFNIAGSKFTKNPSILPPDDYKVALITGGRVNLGFHLALHFLEQGFRVIITTRYPQDARDRYKRFFSNKGREHARNHLRRLQIIGADFRTSVDVFATVQSIKAILDRWSDWYNRPIRLYFLINNAAQTLTDSIAKETVAMEKEALLAEQGYDGEDLRNIASDRGQRATKACLKHRGI</sequence>
<evidence type="ECO:0000313" key="1">
    <source>
        <dbReference type="EMBL" id="KAJ3481357.1"/>
    </source>
</evidence>
<organism evidence="1 2">
    <name type="scientific">Lecanicillium saksenae</name>
    <dbReference type="NCBI Taxonomy" id="468837"/>
    <lineage>
        <taxon>Eukaryota</taxon>
        <taxon>Fungi</taxon>
        <taxon>Dikarya</taxon>
        <taxon>Ascomycota</taxon>
        <taxon>Pezizomycotina</taxon>
        <taxon>Sordariomycetes</taxon>
        <taxon>Hypocreomycetidae</taxon>
        <taxon>Hypocreales</taxon>
        <taxon>Cordycipitaceae</taxon>
        <taxon>Lecanicillium</taxon>
    </lineage>
</organism>
<dbReference type="Proteomes" id="UP001148737">
    <property type="component" value="Unassembled WGS sequence"/>
</dbReference>
<keyword evidence="2" id="KW-1185">Reference proteome</keyword>